<feature type="region of interest" description="Disordered" evidence="2">
    <location>
        <begin position="924"/>
        <end position="982"/>
    </location>
</feature>
<comment type="similarity">
    <text evidence="1">Belongs to the FHIP family.</text>
</comment>
<dbReference type="Proteomes" id="UP000728185">
    <property type="component" value="Unassembled WGS sequence"/>
</dbReference>
<dbReference type="OrthoDB" id="6287422at2759"/>
<organism evidence="4 5">
    <name type="scientific">Fasciolopsis buskii</name>
    <dbReference type="NCBI Taxonomy" id="27845"/>
    <lineage>
        <taxon>Eukaryota</taxon>
        <taxon>Metazoa</taxon>
        <taxon>Spiralia</taxon>
        <taxon>Lophotrochozoa</taxon>
        <taxon>Platyhelminthes</taxon>
        <taxon>Trematoda</taxon>
        <taxon>Digenea</taxon>
        <taxon>Plagiorchiida</taxon>
        <taxon>Echinostomata</taxon>
        <taxon>Echinostomatoidea</taxon>
        <taxon>Fasciolidae</taxon>
        <taxon>Fasciolopsis</taxon>
    </lineage>
</organism>
<evidence type="ECO:0000259" key="3">
    <source>
        <dbReference type="Pfam" id="PF19314"/>
    </source>
</evidence>
<proteinExistence type="inferred from homology"/>
<feature type="region of interest" description="Disordered" evidence="2">
    <location>
        <begin position="1509"/>
        <end position="1565"/>
    </location>
</feature>
<feature type="compositionally biased region" description="Basic and acidic residues" evidence="2">
    <location>
        <begin position="782"/>
        <end position="802"/>
    </location>
</feature>
<evidence type="ECO:0000313" key="4">
    <source>
        <dbReference type="EMBL" id="KAA0195077.1"/>
    </source>
</evidence>
<dbReference type="Pfam" id="PF10257">
    <property type="entry name" value="RAI16-like"/>
    <property type="match status" value="1"/>
</dbReference>
<dbReference type="InterPro" id="IPR045669">
    <property type="entry name" value="FHIP_C"/>
</dbReference>
<name>A0A8E0RWX5_9TREM</name>
<gene>
    <name evidence="4" type="ORF">FBUS_02931</name>
</gene>
<comment type="caution">
    <text evidence="4">The sequence shown here is derived from an EMBL/GenBank/DDBJ whole genome shotgun (WGS) entry which is preliminary data.</text>
</comment>
<dbReference type="InterPro" id="IPR019384">
    <property type="entry name" value="FHIP"/>
</dbReference>
<feature type="compositionally biased region" description="Polar residues" evidence="2">
    <location>
        <begin position="1462"/>
        <end position="1471"/>
    </location>
</feature>
<feature type="region of interest" description="Disordered" evidence="2">
    <location>
        <begin position="1439"/>
        <end position="1483"/>
    </location>
</feature>
<feature type="compositionally biased region" description="Polar residues" evidence="2">
    <location>
        <begin position="1181"/>
        <end position="1203"/>
    </location>
</feature>
<sequence length="1597" mass="179192">MDEDIYEEDIVLLINDLKIKWFTLLSRVDTCKCIPLAITQFKAPTIDETVLTSLNSIANLLISNRPANTSYDILFEAALRLGVFESIFRWNFLFCGADLEAFKAKELQFYDTLITGDGKQYLRYPEFVIPLLATLHHCAIRSSLSVERVLVRTLNSVCAAMCAQFTESMETGDPTYQKNPSTRESGIELIEDLSFFRRLSMGLVADCRNQMGSKLNPLNVDSIHTAHELNTMHTDASDAVDWSLSVNPNPTGPSDTVVTSIERSISFTSHDSSCNIDSIFDLLIPFVFREGDLGWQARDAFLLVATYSNKDEDFSYSLAQNSSVCPVIATGLAALYAELPRELISNNYPQSWPELIQTVEEREQTSKQFTEFYSALEFCESILEVAHPLIQSSLLQFIHSGFFVSVLGFALTKPNVLEVITATVLLKEILVRTTNSAILPALLRFLLTTMPEEKRTPDTNDLDQEPSNESVAEAIDSPTRTSSPREQKTSELLPTTSTYMDLLISRLHYCNTLLGVATLSLFNTILNLNCEDVMFYLVLRHLVPFRDALFALGWSWPEPNTFVRASDDFLNLIASYQYGSSNRRCRWTSSASSEVGSLNDSVAELNLDEDLEPTELSSNKEATGLVTDAMVTSDVTSFSPARATADTVMGLIGLPNQSGFLNPREVAPNTLLPVKAPTATLMPVHSENFSSPVMNGVDQVIDMNETRMDQLKYLFRRRKPQSEGPQSPIGITPNDWLKYINWARESIQRRAHACTSWRLVFDAIYPSAAQMAQFELSWNQPDSKERNDDMSEDENLSHHDNFGKSNSDVIVSHKRFKCFVNHNTTTLNEKQKRGERTAQALHSAVAKLDLDTELDLSELDEPSDQDQDVYRSPYHPVTSVESDECATKLSLSHPLNSAESLLPNREKQSNNITNVNGVDTYKNVRLKQTKRSGSNYSEDDADSTDSGCLVTETRFTQESQSGRTLPTSTSERNLTPLRPHNDSLSKSSVVKSWYRLNFLESDFNDQIGEDESVERAHILSANSSDELHEVDLTEHGLTSTPKKGRSHIKESINLNHPDVRALLDASKGEDFEQFVRRLEDVHCAPPDDVECEQKALSTDLQNYALYFDHLLNDENDHKTSLNGLNPLGSCIVHGHKASHSSELDAHSDYHTEATENHHQPEDMKVKSSNANNTFSTSSPSRANEQDLSAANPTQANTETNHQLLRSTSYQPNTKTNHLGSTATHYLGGLTRRHSAQEADKVGKSELFDGTGFGAKYGSDYLNPTNIPNLGPFLTTIIARLESLPHNCFYANLYLTSILSSLASYSQPLLRAIILLLPPNTPTERCRTDHANTESAKPEDLPTWRSLREAYSQLPYAVLCSVRKQLDLFSLQYTMCPPDGMTISFMGLVMDAKQYFRHANEVPCPFTSSNHLPNKIGEADSPNKQSWRSRVSFFRRIFSRSKKNDRKPSQNKPRPGPICMEESTPNRVSVTLSPHAYPQPGRRKLSTRQVSVYTWLPEVGLPSHASLMETSSLNSVKSPKKKLQDKKLKQKQQTPSRSQRRQSKRNSVLQRSSSTRSDPGERDKTDWPTVQRMVLCAVIFEEFCKEMAALCIEHSVRS</sequence>
<protein>
    <recommendedName>
        <fullName evidence="3">FHF complex subunit HOOK-interacting protein C-terminal domain-containing protein</fullName>
    </recommendedName>
</protein>
<feature type="compositionally biased region" description="Basic and acidic residues" evidence="2">
    <location>
        <begin position="1151"/>
        <end position="1165"/>
    </location>
</feature>
<dbReference type="Pfam" id="PF19314">
    <property type="entry name" value="DUF5917"/>
    <property type="match status" value="1"/>
</dbReference>
<dbReference type="EMBL" id="LUCM01003950">
    <property type="protein sequence ID" value="KAA0195077.1"/>
    <property type="molecule type" value="Genomic_DNA"/>
</dbReference>
<evidence type="ECO:0000256" key="1">
    <source>
        <dbReference type="ARBA" id="ARBA00024336"/>
    </source>
</evidence>
<accession>A0A8E0RWX5</accession>
<dbReference type="PANTHER" id="PTHR21705:SF11">
    <property type="entry name" value="FHIP FAMILY PROTEIN CG3558"/>
    <property type="match status" value="1"/>
</dbReference>
<dbReference type="Pfam" id="PF19311">
    <property type="entry name" value="KELAA"/>
    <property type="match status" value="1"/>
</dbReference>
<dbReference type="InterPro" id="IPR045668">
    <property type="entry name" value="FHIP_KELAA_motif"/>
</dbReference>
<feature type="region of interest" description="Disordered" evidence="2">
    <location>
        <begin position="778"/>
        <end position="804"/>
    </location>
</feature>
<reference evidence="4" key="1">
    <citation type="submission" date="2019-05" db="EMBL/GenBank/DDBJ databases">
        <title>Annotation for the trematode Fasciolopsis buski.</title>
        <authorList>
            <person name="Choi Y.-J."/>
        </authorList>
    </citation>
    <scope>NUCLEOTIDE SEQUENCE</scope>
    <source>
        <strain evidence="4">HT</strain>
        <tissue evidence="4">Whole worm</tissue>
    </source>
</reference>
<feature type="compositionally biased region" description="Polar residues" evidence="2">
    <location>
        <begin position="953"/>
        <end position="973"/>
    </location>
</feature>
<feature type="compositionally biased region" description="Basic residues" evidence="2">
    <location>
        <begin position="1517"/>
        <end position="1529"/>
    </location>
</feature>
<keyword evidence="5" id="KW-1185">Reference proteome</keyword>
<feature type="region of interest" description="Disordered" evidence="2">
    <location>
        <begin position="1151"/>
        <end position="1203"/>
    </location>
</feature>
<feature type="region of interest" description="Disordered" evidence="2">
    <location>
        <begin position="454"/>
        <end position="491"/>
    </location>
</feature>
<feature type="compositionally biased region" description="Polar residues" evidence="2">
    <location>
        <begin position="1547"/>
        <end position="1556"/>
    </location>
</feature>
<feature type="compositionally biased region" description="Low complexity" evidence="2">
    <location>
        <begin position="1167"/>
        <end position="1180"/>
    </location>
</feature>
<evidence type="ECO:0000313" key="5">
    <source>
        <dbReference type="Proteomes" id="UP000728185"/>
    </source>
</evidence>
<dbReference type="PANTHER" id="PTHR21705">
    <property type="entry name" value="RAI16 PROTEIN-RELATED"/>
    <property type="match status" value="1"/>
</dbReference>
<evidence type="ECO:0000256" key="2">
    <source>
        <dbReference type="SAM" id="MobiDB-lite"/>
    </source>
</evidence>
<feature type="domain" description="FHF complex subunit HOOK-interacting protein C-terminal" evidence="3">
    <location>
        <begin position="1270"/>
        <end position="1317"/>
    </location>
</feature>